<dbReference type="CDD" id="cd06267">
    <property type="entry name" value="PBP1_LacI_sugar_binding-like"/>
    <property type="match status" value="1"/>
</dbReference>
<dbReference type="PANTHER" id="PTHR30146:SF155">
    <property type="entry name" value="ALANINE RACEMASE"/>
    <property type="match status" value="1"/>
</dbReference>
<evidence type="ECO:0000313" key="6">
    <source>
        <dbReference type="Proteomes" id="UP000256541"/>
    </source>
</evidence>
<dbReference type="InterPro" id="IPR028082">
    <property type="entry name" value="Peripla_BP_I"/>
</dbReference>
<dbReference type="SMART" id="SM00420">
    <property type="entry name" value="HTH_DEOR"/>
    <property type="match status" value="1"/>
</dbReference>
<dbReference type="EMBL" id="NBXB01000046">
    <property type="protein sequence ID" value="RFA11823.1"/>
    <property type="molecule type" value="Genomic_DNA"/>
</dbReference>
<keyword evidence="1" id="KW-0805">Transcription regulation</keyword>
<evidence type="ECO:0000256" key="2">
    <source>
        <dbReference type="ARBA" id="ARBA00023125"/>
    </source>
</evidence>
<comment type="caution">
    <text evidence="5">The sequence shown here is derived from an EMBL/GenBank/DDBJ whole genome shotgun (WGS) entry which is preliminary data.</text>
</comment>
<evidence type="ECO:0000313" key="5">
    <source>
        <dbReference type="EMBL" id="RFA11823.1"/>
    </source>
</evidence>
<dbReference type="PRINTS" id="PR00037">
    <property type="entry name" value="HTHLACR"/>
</dbReference>
<protein>
    <recommendedName>
        <fullName evidence="4">HTH deoR-type domain-containing protein</fullName>
    </recommendedName>
</protein>
<gene>
    <name evidence="5" type="ORF">B7R22_17565</name>
</gene>
<dbReference type="Pfam" id="PF08220">
    <property type="entry name" value="HTH_DeoR"/>
    <property type="match status" value="1"/>
</dbReference>
<dbReference type="PROSITE" id="PS51000">
    <property type="entry name" value="HTH_DEOR_2"/>
    <property type="match status" value="1"/>
</dbReference>
<dbReference type="AlphaFoldDB" id="A0A3E0VR12"/>
<dbReference type="InterPro" id="IPR036388">
    <property type="entry name" value="WH-like_DNA-bd_sf"/>
</dbReference>
<dbReference type="InterPro" id="IPR001034">
    <property type="entry name" value="DeoR_HTH"/>
</dbReference>
<keyword evidence="3" id="KW-0804">Transcription</keyword>
<reference evidence="5 6" key="1">
    <citation type="submission" date="2017-04" db="EMBL/GenBank/DDBJ databases">
        <title>Comparative genome analysis of Subtercola boreus.</title>
        <authorList>
            <person name="Cho Y.-J."/>
            <person name="Cho A."/>
            <person name="Kim O.-S."/>
            <person name="Lee J.-I."/>
        </authorList>
    </citation>
    <scope>NUCLEOTIDE SEQUENCE [LARGE SCALE GENOMIC DNA]</scope>
    <source>
        <strain evidence="5 6">P27479</strain>
    </source>
</reference>
<dbReference type="GO" id="GO:0003700">
    <property type="term" value="F:DNA-binding transcription factor activity"/>
    <property type="evidence" value="ECO:0007669"/>
    <property type="project" value="InterPro"/>
</dbReference>
<proteinExistence type="predicted"/>
<organism evidence="5 6">
    <name type="scientific">Subtercola boreus</name>
    <dbReference type="NCBI Taxonomy" id="120213"/>
    <lineage>
        <taxon>Bacteria</taxon>
        <taxon>Bacillati</taxon>
        <taxon>Actinomycetota</taxon>
        <taxon>Actinomycetes</taxon>
        <taxon>Micrococcales</taxon>
        <taxon>Microbacteriaceae</taxon>
        <taxon>Subtercola</taxon>
    </lineage>
</organism>
<dbReference type="InterPro" id="IPR036390">
    <property type="entry name" value="WH_DNA-bd_sf"/>
</dbReference>
<evidence type="ECO:0000259" key="4">
    <source>
        <dbReference type="PROSITE" id="PS51000"/>
    </source>
</evidence>
<evidence type="ECO:0000256" key="3">
    <source>
        <dbReference type="ARBA" id="ARBA00023163"/>
    </source>
</evidence>
<keyword evidence="2" id="KW-0238">DNA-binding</keyword>
<name>A0A3E0VR12_9MICO</name>
<dbReference type="Gene3D" id="3.40.50.2300">
    <property type="match status" value="2"/>
</dbReference>
<dbReference type="Gene3D" id="1.10.10.10">
    <property type="entry name" value="Winged helix-like DNA-binding domain superfamily/Winged helix DNA-binding domain"/>
    <property type="match status" value="1"/>
</dbReference>
<dbReference type="GO" id="GO:0000976">
    <property type="term" value="F:transcription cis-regulatory region binding"/>
    <property type="evidence" value="ECO:0007669"/>
    <property type="project" value="TreeGrafter"/>
</dbReference>
<evidence type="ECO:0000256" key="1">
    <source>
        <dbReference type="ARBA" id="ARBA00023015"/>
    </source>
</evidence>
<dbReference type="Pfam" id="PF13377">
    <property type="entry name" value="Peripla_BP_3"/>
    <property type="match status" value="1"/>
</dbReference>
<dbReference type="InterPro" id="IPR046335">
    <property type="entry name" value="LacI/GalR-like_sensor"/>
</dbReference>
<dbReference type="SUPFAM" id="SSF53822">
    <property type="entry name" value="Periplasmic binding protein-like I"/>
    <property type="match status" value="1"/>
</dbReference>
<accession>A0A3E0VR12</accession>
<sequence length="358" mass="39323">MIMLGHERRERILEHLRLYGRVQAAEMAAELHVSEITLRRDLNQLGRDKLLTRTHGGAVRTTSQLEATSRLKIGVIVPMREYYYSEVLRGAASIAESLDARLLIGVSGFGSGDGHPIRHIQEMGVDGLLLTTPLGDADDNRVGEWLSEVTVPTVLMERAFTFPRVSREFDYVRSDHAHGAVIALRHLRELGYESIAVGIHRTPTAYWLEAGVKNIAPALGLEVAHYSLPKEDDPHLYVELGRMLDECLAKGIHAFFMHTDLHASQLVEIALQRGLSVPGDIAIVAYDDVVASLAAVPLTAVAPPKTSIGSTALELLVRRLRRPAQNDEPVCHISLLPTLHIRSSCGASSPELANFISV</sequence>
<dbReference type="Proteomes" id="UP000256541">
    <property type="component" value="Unassembled WGS sequence"/>
</dbReference>
<dbReference type="PROSITE" id="PS00894">
    <property type="entry name" value="HTH_DEOR_1"/>
    <property type="match status" value="1"/>
</dbReference>
<dbReference type="InterPro" id="IPR018356">
    <property type="entry name" value="Tscrpt_reg_HTH_DeoR_CS"/>
</dbReference>
<dbReference type="PANTHER" id="PTHR30146">
    <property type="entry name" value="LACI-RELATED TRANSCRIPTIONAL REPRESSOR"/>
    <property type="match status" value="1"/>
</dbReference>
<dbReference type="SUPFAM" id="SSF46785">
    <property type="entry name" value="Winged helix' DNA-binding domain"/>
    <property type="match status" value="1"/>
</dbReference>
<feature type="domain" description="HTH deoR-type" evidence="4">
    <location>
        <begin position="5"/>
        <end position="60"/>
    </location>
</feature>